<dbReference type="Proteomes" id="UP000294855">
    <property type="component" value="Unassembled WGS sequence"/>
</dbReference>
<dbReference type="InterPro" id="IPR050157">
    <property type="entry name" value="PSI_iron-sulfur_center"/>
</dbReference>
<dbReference type="InterPro" id="IPR017900">
    <property type="entry name" value="4Fe4S_Fe_S_CS"/>
</dbReference>
<proteinExistence type="predicted"/>
<evidence type="ECO:0000259" key="5">
    <source>
        <dbReference type="PROSITE" id="PS51379"/>
    </source>
</evidence>
<evidence type="ECO:0000256" key="2">
    <source>
        <dbReference type="ARBA" id="ARBA00022723"/>
    </source>
</evidence>
<evidence type="ECO:0000256" key="3">
    <source>
        <dbReference type="ARBA" id="ARBA00023004"/>
    </source>
</evidence>
<reference evidence="6 7" key="1">
    <citation type="submission" date="2019-03" db="EMBL/GenBank/DDBJ databases">
        <title>Genomic Encyclopedia of Type Strains, Phase IV (KMG-IV): sequencing the most valuable type-strain genomes for metagenomic binning, comparative biology and taxonomic classification.</title>
        <authorList>
            <person name="Goeker M."/>
        </authorList>
    </citation>
    <scope>NUCLEOTIDE SEQUENCE [LARGE SCALE GENOMIC DNA]</scope>
    <source>
        <strain evidence="6 7">DSM 13328</strain>
    </source>
</reference>
<dbReference type="AlphaFoldDB" id="A0A484F4Z7"/>
<dbReference type="Gene3D" id="3.30.70.20">
    <property type="match status" value="1"/>
</dbReference>
<dbReference type="SUPFAM" id="SSF54862">
    <property type="entry name" value="4Fe-4S ferredoxins"/>
    <property type="match status" value="1"/>
</dbReference>
<dbReference type="PANTHER" id="PTHR24960">
    <property type="entry name" value="PHOTOSYSTEM I IRON-SULFUR CENTER-RELATED"/>
    <property type="match status" value="1"/>
</dbReference>
<gene>
    <name evidence="6" type="ORF">C7391_0725</name>
</gene>
<dbReference type="PANTHER" id="PTHR24960:SF79">
    <property type="entry name" value="PHOTOSYSTEM I IRON-SULFUR CENTER"/>
    <property type="match status" value="1"/>
</dbReference>
<comment type="caution">
    <text evidence="6">The sequence shown here is derived from an EMBL/GenBank/DDBJ whole genome shotgun (WGS) entry which is preliminary data.</text>
</comment>
<protein>
    <submittedName>
        <fullName evidence="6">4Fe-4S dicluster protein</fullName>
    </submittedName>
</protein>
<sequence length="58" mass="6266">MTVIINRNKCGYCGACVAVCPTMALDLKEVWIDVDESLCNGCSTCKKVCPIGAIEVQR</sequence>
<organism evidence="6 7">
    <name type="scientific">Methanimicrococcus blatticola</name>
    <dbReference type="NCBI Taxonomy" id="91560"/>
    <lineage>
        <taxon>Archaea</taxon>
        <taxon>Methanobacteriati</taxon>
        <taxon>Methanobacteriota</taxon>
        <taxon>Stenosarchaea group</taxon>
        <taxon>Methanomicrobia</taxon>
        <taxon>Methanosarcinales</taxon>
        <taxon>Methanosarcinaceae</taxon>
        <taxon>Methanimicrococcus</taxon>
    </lineage>
</organism>
<dbReference type="EMBL" id="SNYS01000007">
    <property type="protein sequence ID" value="TDQ69400.1"/>
    <property type="molecule type" value="Genomic_DNA"/>
</dbReference>
<evidence type="ECO:0000256" key="4">
    <source>
        <dbReference type="ARBA" id="ARBA00023014"/>
    </source>
</evidence>
<keyword evidence="7" id="KW-1185">Reference proteome</keyword>
<dbReference type="Pfam" id="PF14697">
    <property type="entry name" value="Fer4_21"/>
    <property type="match status" value="1"/>
</dbReference>
<evidence type="ECO:0000313" key="7">
    <source>
        <dbReference type="Proteomes" id="UP000294855"/>
    </source>
</evidence>
<dbReference type="GO" id="GO:0051539">
    <property type="term" value="F:4 iron, 4 sulfur cluster binding"/>
    <property type="evidence" value="ECO:0007669"/>
    <property type="project" value="UniProtKB-KW"/>
</dbReference>
<dbReference type="PROSITE" id="PS51379">
    <property type="entry name" value="4FE4S_FER_2"/>
    <property type="match status" value="2"/>
</dbReference>
<name>A0A484F4Z7_9EURY</name>
<evidence type="ECO:0000313" key="6">
    <source>
        <dbReference type="EMBL" id="TDQ69400.1"/>
    </source>
</evidence>
<dbReference type="InterPro" id="IPR017896">
    <property type="entry name" value="4Fe4S_Fe-S-bd"/>
</dbReference>
<feature type="domain" description="4Fe-4S ferredoxin-type" evidence="5">
    <location>
        <begin position="1"/>
        <end position="30"/>
    </location>
</feature>
<keyword evidence="1" id="KW-0004">4Fe-4S</keyword>
<dbReference type="PROSITE" id="PS00198">
    <property type="entry name" value="4FE4S_FER_1"/>
    <property type="match status" value="1"/>
</dbReference>
<accession>A0A484F4Z7</accession>
<dbReference type="OrthoDB" id="15347at2157"/>
<evidence type="ECO:0000256" key="1">
    <source>
        <dbReference type="ARBA" id="ARBA00022485"/>
    </source>
</evidence>
<dbReference type="RefSeq" id="WP_133517193.1">
    <property type="nucleotide sequence ID" value="NZ_JAHDUW010000002.1"/>
</dbReference>
<keyword evidence="3" id="KW-0408">Iron</keyword>
<dbReference type="Gene3D" id="3.30.70.3270">
    <property type="match status" value="1"/>
</dbReference>
<dbReference type="GO" id="GO:0016491">
    <property type="term" value="F:oxidoreductase activity"/>
    <property type="evidence" value="ECO:0007669"/>
    <property type="project" value="UniProtKB-ARBA"/>
</dbReference>
<keyword evidence="2" id="KW-0479">Metal-binding</keyword>
<dbReference type="GO" id="GO:0046872">
    <property type="term" value="F:metal ion binding"/>
    <property type="evidence" value="ECO:0007669"/>
    <property type="project" value="UniProtKB-KW"/>
</dbReference>
<keyword evidence="4" id="KW-0411">Iron-sulfur</keyword>
<feature type="domain" description="4Fe-4S ferredoxin-type" evidence="5">
    <location>
        <begin position="32"/>
        <end position="58"/>
    </location>
</feature>